<reference evidence="1 2" key="1">
    <citation type="submission" date="2019-06" db="EMBL/GenBank/DDBJ databases">
        <title>Sequencing the genomes of 1000 actinobacteria strains.</title>
        <authorList>
            <person name="Klenk H.-P."/>
        </authorList>
    </citation>
    <scope>NUCLEOTIDE SEQUENCE [LARGE SCALE GENOMIC DNA]</scope>
    <source>
        <strain evidence="1 2">DSM 19560</strain>
    </source>
</reference>
<gene>
    <name evidence="1" type="ORF">BKA23_1853</name>
</gene>
<dbReference type="OrthoDB" id="9806895at2"/>
<evidence type="ECO:0000313" key="1">
    <source>
        <dbReference type="EMBL" id="TWE13025.1"/>
    </source>
</evidence>
<sequence>MTLHMSAAEFDHAVDDAMASIPEDLLKQLDNVAVLIQDEPDADMPGAPHLLGLYVGVPLTQRSSGYGFGNLPDRIYIFKGPLSRQAHNRTELLRQIRVTVVHEIGHYFGIDDARLHELGWG</sequence>
<dbReference type="AlphaFoldDB" id="A0A561EBN8"/>
<dbReference type="InterPro" id="IPR010428">
    <property type="entry name" value="Zincin_1"/>
</dbReference>
<organism evidence="1 2">
    <name type="scientific">Rudaeicoccus suwonensis</name>
    <dbReference type="NCBI Taxonomy" id="657409"/>
    <lineage>
        <taxon>Bacteria</taxon>
        <taxon>Bacillati</taxon>
        <taxon>Actinomycetota</taxon>
        <taxon>Actinomycetes</taxon>
        <taxon>Micrococcales</taxon>
        <taxon>Dermacoccaceae</taxon>
        <taxon>Rudaeicoccus</taxon>
    </lineage>
</organism>
<dbReference type="RefSeq" id="WP_145227447.1">
    <property type="nucleotide sequence ID" value="NZ_VIVQ01000001.1"/>
</dbReference>
<comment type="caution">
    <text evidence="1">The sequence shown here is derived from an EMBL/GenBank/DDBJ whole genome shotgun (WGS) entry which is preliminary data.</text>
</comment>
<dbReference type="GO" id="GO:0008233">
    <property type="term" value="F:peptidase activity"/>
    <property type="evidence" value="ECO:0007669"/>
    <property type="project" value="UniProtKB-KW"/>
</dbReference>
<dbReference type="Gene3D" id="3.30.2010.20">
    <property type="match status" value="1"/>
</dbReference>
<keyword evidence="1" id="KW-0645">Protease</keyword>
<dbReference type="CDD" id="cd12952">
    <property type="entry name" value="MMP_ACEL2062"/>
    <property type="match status" value="1"/>
</dbReference>
<dbReference type="EMBL" id="VIVQ01000001">
    <property type="protein sequence ID" value="TWE13025.1"/>
    <property type="molecule type" value="Genomic_DNA"/>
</dbReference>
<protein>
    <submittedName>
        <fullName evidence="1">Putative Zn-dependent protease with MMP-like domain</fullName>
    </submittedName>
</protein>
<evidence type="ECO:0000313" key="2">
    <source>
        <dbReference type="Proteomes" id="UP000318297"/>
    </source>
</evidence>
<dbReference type="Proteomes" id="UP000318297">
    <property type="component" value="Unassembled WGS sequence"/>
</dbReference>
<keyword evidence="2" id="KW-1185">Reference proteome</keyword>
<dbReference type="GO" id="GO:0006508">
    <property type="term" value="P:proteolysis"/>
    <property type="evidence" value="ECO:0007669"/>
    <property type="project" value="UniProtKB-KW"/>
</dbReference>
<name>A0A561EBN8_9MICO</name>
<dbReference type="Pfam" id="PF06262">
    <property type="entry name" value="Zincin_1"/>
    <property type="match status" value="1"/>
</dbReference>
<dbReference type="InterPro" id="IPR038555">
    <property type="entry name" value="Zincin_1_sf"/>
</dbReference>
<keyword evidence="1" id="KW-0378">Hydrolase</keyword>
<proteinExistence type="predicted"/>
<accession>A0A561EBN8</accession>
<dbReference type="SUPFAM" id="SSF55486">
    <property type="entry name" value="Metalloproteases ('zincins'), catalytic domain"/>
    <property type="match status" value="1"/>
</dbReference>